<proteinExistence type="predicted"/>
<evidence type="ECO:0000313" key="3">
    <source>
        <dbReference type="Proteomes" id="UP000019202"/>
    </source>
</evidence>
<keyword evidence="3" id="KW-1185">Reference proteome</keyword>
<protein>
    <submittedName>
        <fullName evidence="2">Uncharacterized protein</fullName>
    </submittedName>
</protein>
<gene>
    <name evidence="2" type="ORF">XSR1_880001</name>
</gene>
<dbReference type="AlphaFoldDB" id="W1J4I2"/>
<comment type="caution">
    <text evidence="2">The sequence shown here is derived from an EMBL/GenBank/DDBJ whole genome shotgun (WGS) entry which is preliminary data.</text>
</comment>
<dbReference type="Proteomes" id="UP000019202">
    <property type="component" value="Unassembled WGS sequence"/>
</dbReference>
<name>W1J4I2_9GAMM</name>
<evidence type="ECO:0000313" key="2">
    <source>
        <dbReference type="EMBL" id="CDL85639.1"/>
    </source>
</evidence>
<sequence>MNELDNFAHKARTCEGDSCQTVIKDMVDTNIRNQQEMMDFCGTNPEQCAQKYGYLVEQWDVFERTIKNMDRDDTLPNEFKNYLSAVNTLGQAATGKVGELGWTKRFEAMGMNPEVAQAMAMTLPAVIEGTKGPKLSPTASSKASVDNKGGNWSAGKGQYSPKDQGTVTTVEHPTGKFDGKSLPNASKGGQSDVAGRTNYPEGINFNPDQKVHLAKIDGYTQKRGIKGEHNINEFYSAGKEKQIKILGEKPSETKGITRLCPLII</sequence>
<dbReference type="GeneID" id="97127175"/>
<evidence type="ECO:0000256" key="1">
    <source>
        <dbReference type="SAM" id="MobiDB-lite"/>
    </source>
</evidence>
<dbReference type="EMBL" id="CBXF010000152">
    <property type="protein sequence ID" value="CDL85639.1"/>
    <property type="molecule type" value="Genomic_DNA"/>
</dbReference>
<feature type="compositionally biased region" description="Polar residues" evidence="1">
    <location>
        <begin position="161"/>
        <end position="171"/>
    </location>
</feature>
<dbReference type="RefSeq" id="WP_244431884.1">
    <property type="nucleotide sequence ID" value="NZ_CAWLWS010000152.1"/>
</dbReference>
<organism evidence="2 3">
    <name type="scientific">Xenorhabdus szentirmaii DSM 16338</name>
    <dbReference type="NCBI Taxonomy" id="1427518"/>
    <lineage>
        <taxon>Bacteria</taxon>
        <taxon>Pseudomonadati</taxon>
        <taxon>Pseudomonadota</taxon>
        <taxon>Gammaproteobacteria</taxon>
        <taxon>Enterobacterales</taxon>
        <taxon>Morganellaceae</taxon>
        <taxon>Xenorhabdus</taxon>
    </lineage>
</organism>
<feature type="region of interest" description="Disordered" evidence="1">
    <location>
        <begin position="129"/>
        <end position="192"/>
    </location>
</feature>
<accession>W1J4I2</accession>
<reference evidence="2" key="1">
    <citation type="submission" date="2013-11" db="EMBL/GenBank/DDBJ databases">
        <title>Draft genome sequence and annotation of the entomopathogenic bacteria, Xenorhabdus cabanillasi strain JM26 and Xenorhabdus szentirmai strain DSM 16338.</title>
        <authorList>
            <person name="Gualtieri M."/>
            <person name="Ogier J.C."/>
            <person name="Pages S."/>
            <person name="Givaudan A."/>
            <person name="Gaudriault S."/>
        </authorList>
    </citation>
    <scope>NUCLEOTIDE SEQUENCE [LARGE SCALE GENOMIC DNA]</scope>
    <source>
        <strain evidence="2">DSM 16338</strain>
    </source>
</reference>
<dbReference type="STRING" id="1427518.XSR1_880001"/>